<dbReference type="SMART" id="SM00091">
    <property type="entry name" value="PAS"/>
    <property type="match status" value="3"/>
</dbReference>
<dbReference type="CDD" id="cd00082">
    <property type="entry name" value="HisKA"/>
    <property type="match status" value="1"/>
</dbReference>
<dbReference type="SUPFAM" id="SSF55874">
    <property type="entry name" value="ATPase domain of HSP90 chaperone/DNA topoisomerase II/histidine kinase"/>
    <property type="match status" value="1"/>
</dbReference>
<evidence type="ECO:0000256" key="4">
    <source>
        <dbReference type="ARBA" id="ARBA00022679"/>
    </source>
</evidence>
<evidence type="ECO:0000256" key="5">
    <source>
        <dbReference type="ARBA" id="ARBA00022777"/>
    </source>
</evidence>
<dbReference type="InterPro" id="IPR029016">
    <property type="entry name" value="GAF-like_dom_sf"/>
</dbReference>
<comment type="caution">
    <text evidence="11">The sequence shown here is derived from an EMBL/GenBank/DDBJ whole genome shotgun (WGS) entry which is preliminary data.</text>
</comment>
<dbReference type="InterPro" id="IPR003018">
    <property type="entry name" value="GAF"/>
</dbReference>
<dbReference type="Gene3D" id="3.30.565.10">
    <property type="entry name" value="Histidine kinase-like ATPase, C-terminal domain"/>
    <property type="match status" value="1"/>
</dbReference>
<dbReference type="EMBL" id="BMYD01000003">
    <property type="protein sequence ID" value="GHA83928.1"/>
    <property type="molecule type" value="Genomic_DNA"/>
</dbReference>
<dbReference type="PROSITE" id="PS50113">
    <property type="entry name" value="PAC"/>
    <property type="match status" value="1"/>
</dbReference>
<proteinExistence type="predicted"/>
<evidence type="ECO:0000256" key="6">
    <source>
        <dbReference type="PROSITE-ProRule" id="PRU00169"/>
    </source>
</evidence>
<feature type="modified residue" description="4-aspartylphosphate" evidence="6">
    <location>
        <position position="1002"/>
    </location>
</feature>
<dbReference type="SMART" id="SM00387">
    <property type="entry name" value="HATPase_c"/>
    <property type="match status" value="1"/>
</dbReference>
<keyword evidence="3 6" id="KW-0597">Phosphoprotein</keyword>
<evidence type="ECO:0000256" key="2">
    <source>
        <dbReference type="ARBA" id="ARBA00012438"/>
    </source>
</evidence>
<dbReference type="PRINTS" id="PR00344">
    <property type="entry name" value="BCTRLSENSOR"/>
</dbReference>
<reference evidence="11" key="1">
    <citation type="journal article" date="2014" name="Int. J. Syst. Evol. Microbiol.">
        <title>Complete genome sequence of Corynebacterium casei LMG S-19264T (=DSM 44701T), isolated from a smear-ripened cheese.</title>
        <authorList>
            <consortium name="US DOE Joint Genome Institute (JGI-PGF)"/>
            <person name="Walter F."/>
            <person name="Albersmeier A."/>
            <person name="Kalinowski J."/>
            <person name="Ruckert C."/>
        </authorList>
    </citation>
    <scope>NUCLEOTIDE SEQUENCE</scope>
    <source>
        <strain evidence="11">KCTC 23077</strain>
    </source>
</reference>
<dbReference type="InterPro" id="IPR000014">
    <property type="entry name" value="PAS"/>
</dbReference>
<dbReference type="RefSeq" id="WP_189456574.1">
    <property type="nucleotide sequence ID" value="NZ_BMYD01000003.1"/>
</dbReference>
<dbReference type="Pfam" id="PF00072">
    <property type="entry name" value="Response_reg"/>
    <property type="match status" value="1"/>
</dbReference>
<dbReference type="InterPro" id="IPR003661">
    <property type="entry name" value="HisK_dim/P_dom"/>
</dbReference>
<keyword evidence="12" id="KW-1185">Reference proteome</keyword>
<dbReference type="Pfam" id="PF08448">
    <property type="entry name" value="PAS_4"/>
    <property type="match status" value="2"/>
</dbReference>
<evidence type="ECO:0000313" key="11">
    <source>
        <dbReference type="EMBL" id="GHA83928.1"/>
    </source>
</evidence>
<sequence>MKLLVFRRAECVLVLSPELLEPPAPRYSAVLQASSGVSLDVEQLPSTVASSIKRQGFAVVTGDARARLEVAMQLAAYGGPEGTSAEPRAHSGSALSGVLGAHAAAALRAQVFEGADGSVWVAAAATQAPIPASECPACYPIGEARIPLAALSDSVLLQLARVGYAAVNADDRTVTLSSVTAWAEPSRGAQLRGPATSARSNVDADASKHGPARPTDEPRGAHLDFEALFKASPYPYLLIAKDQTILGANPAYLTAAGRSVDSVVGQRLFDAFPTNPDDPASTNTGEVARSIDIAVSTGRSHTSPLLRYATPRDTPEGRVFDERYWSVVHTPVLDADGNVLYVSQNAIDVTDLYRFDPASQHYFLRKEADAVPDVAEFNRPQLHEAMTRILGVERNQLQTLFDQAPGFVAVLMGKECVFDTVNQAYYQLVGHRDVIGRPVMQALPEIAGQGFEEIFAEVLATGKPIVLSERQVALQRAPDGPLEERYLDLLFQPIFDSDGRVTGIFNQGQDVTEGCNARRALGEKLEELAEAKRRSAFQLQLADRLRPLHDPTEIFRQSAALIAGHFHAARLAYGEYHRLQKKMRFHAEYLENEATHAPLQPAAVEFEASDAELIESGGIWVSDDLSRDPRTAGPETWQTFQALEVHAAVVVPLTQQGPTIACLFIGSSTPRAWATAELDLLKEAADRVWTAVERARAEEALRTADERKDQFLAMLAHELRNPLAPIRAAAEIQALTPGDVERVVATSAIISRQVKHMTSLVDDLLDVSRVTRGLVTLEVLEVDLKDVLAHALEQVRPLIEARGHVLSVQLAPAVAHVAGDEKRLVQVFANVLNNAAKYTPEGGRIRVETQMGEDSILITVADSGIGMSQEIVRDAFDLFAQAERTSDRAQGGLGIGLALVKRLVELHQGSVCASSAGLGAGSEFLIRLPRLKVSATATLVARPALTAKTRALRVLVVDDNRDAAAMTAMLIEASGHTAYVAYDAAEGLKRALTEKPDACLLDVGLPGMDGNDMARELRRNPVTSGAMLIAITGYGHDEDRKGTSEAGFDHHLVKPVDPNVLAGLLAQTTRHAADVQ</sequence>
<dbReference type="CDD" id="cd17580">
    <property type="entry name" value="REC_2_DhkD-like"/>
    <property type="match status" value="1"/>
</dbReference>
<dbReference type="SMART" id="SM00065">
    <property type="entry name" value="GAF"/>
    <property type="match status" value="1"/>
</dbReference>
<dbReference type="Pfam" id="PF01590">
    <property type="entry name" value="GAF"/>
    <property type="match status" value="1"/>
</dbReference>
<name>A0A918T131_9GAMM</name>
<dbReference type="SUPFAM" id="SSF55781">
    <property type="entry name" value="GAF domain-like"/>
    <property type="match status" value="1"/>
</dbReference>
<dbReference type="Pfam" id="PF00512">
    <property type="entry name" value="HisKA"/>
    <property type="match status" value="1"/>
</dbReference>
<dbReference type="GO" id="GO:0005886">
    <property type="term" value="C:plasma membrane"/>
    <property type="evidence" value="ECO:0007669"/>
    <property type="project" value="UniProtKB-ARBA"/>
</dbReference>
<dbReference type="InterPro" id="IPR003594">
    <property type="entry name" value="HATPase_dom"/>
</dbReference>
<evidence type="ECO:0000256" key="3">
    <source>
        <dbReference type="ARBA" id="ARBA00022553"/>
    </source>
</evidence>
<dbReference type="Gene3D" id="1.10.287.130">
    <property type="match status" value="1"/>
</dbReference>
<gene>
    <name evidence="11" type="ORF">GCM10007067_22600</name>
</gene>
<evidence type="ECO:0000259" key="10">
    <source>
        <dbReference type="PROSITE" id="PS50113"/>
    </source>
</evidence>
<dbReference type="SUPFAM" id="SSF47384">
    <property type="entry name" value="Homodimeric domain of signal transducing histidine kinase"/>
    <property type="match status" value="1"/>
</dbReference>
<dbReference type="SUPFAM" id="SSF55785">
    <property type="entry name" value="PYP-like sensor domain (PAS domain)"/>
    <property type="match status" value="2"/>
</dbReference>
<dbReference type="Gene3D" id="3.30.450.20">
    <property type="entry name" value="PAS domain"/>
    <property type="match status" value="2"/>
</dbReference>
<dbReference type="InterPro" id="IPR036890">
    <property type="entry name" value="HATPase_C_sf"/>
</dbReference>
<dbReference type="Gene3D" id="3.40.50.2300">
    <property type="match status" value="1"/>
</dbReference>
<dbReference type="PROSITE" id="PS50110">
    <property type="entry name" value="RESPONSE_REGULATORY"/>
    <property type="match status" value="1"/>
</dbReference>
<dbReference type="PROSITE" id="PS50109">
    <property type="entry name" value="HIS_KIN"/>
    <property type="match status" value="1"/>
</dbReference>
<dbReference type="FunFam" id="3.30.565.10:FF:000006">
    <property type="entry name" value="Sensor histidine kinase WalK"/>
    <property type="match status" value="1"/>
</dbReference>
<dbReference type="GO" id="GO:0000155">
    <property type="term" value="F:phosphorelay sensor kinase activity"/>
    <property type="evidence" value="ECO:0007669"/>
    <property type="project" value="InterPro"/>
</dbReference>
<feature type="region of interest" description="Disordered" evidence="7">
    <location>
        <begin position="185"/>
        <end position="220"/>
    </location>
</feature>
<dbReference type="SMART" id="SM00448">
    <property type="entry name" value="REC"/>
    <property type="match status" value="1"/>
</dbReference>
<keyword evidence="5" id="KW-0418">Kinase</keyword>
<dbReference type="InterPro" id="IPR035965">
    <property type="entry name" value="PAS-like_dom_sf"/>
</dbReference>
<dbReference type="CDD" id="cd00130">
    <property type="entry name" value="PAS"/>
    <property type="match status" value="1"/>
</dbReference>
<comment type="catalytic activity">
    <reaction evidence="1">
        <text>ATP + protein L-histidine = ADP + protein N-phospho-L-histidine.</text>
        <dbReference type="EC" id="2.7.13.3"/>
    </reaction>
</comment>
<dbReference type="Gene3D" id="3.30.450.40">
    <property type="match status" value="1"/>
</dbReference>
<evidence type="ECO:0000256" key="7">
    <source>
        <dbReference type="SAM" id="MobiDB-lite"/>
    </source>
</evidence>
<accession>A0A918T131</accession>
<dbReference type="InterPro" id="IPR011006">
    <property type="entry name" value="CheY-like_superfamily"/>
</dbReference>
<evidence type="ECO:0000313" key="12">
    <source>
        <dbReference type="Proteomes" id="UP000646426"/>
    </source>
</evidence>
<reference evidence="11" key="2">
    <citation type="submission" date="2020-09" db="EMBL/GenBank/DDBJ databases">
        <authorList>
            <person name="Sun Q."/>
            <person name="Kim S."/>
        </authorList>
    </citation>
    <scope>NUCLEOTIDE SEQUENCE</scope>
    <source>
        <strain evidence="11">KCTC 23077</strain>
    </source>
</reference>
<organism evidence="11 12">
    <name type="scientific">Cognatilysobacter bugurensis</name>
    <dbReference type="NCBI Taxonomy" id="543356"/>
    <lineage>
        <taxon>Bacteria</taxon>
        <taxon>Pseudomonadati</taxon>
        <taxon>Pseudomonadota</taxon>
        <taxon>Gammaproteobacteria</taxon>
        <taxon>Lysobacterales</taxon>
        <taxon>Lysobacteraceae</taxon>
        <taxon>Cognatilysobacter</taxon>
    </lineage>
</organism>
<dbReference type="NCBIfam" id="TIGR00229">
    <property type="entry name" value="sensory_box"/>
    <property type="match status" value="1"/>
</dbReference>
<feature type="domain" description="Response regulatory" evidence="9">
    <location>
        <begin position="953"/>
        <end position="1069"/>
    </location>
</feature>
<dbReference type="Proteomes" id="UP000646426">
    <property type="component" value="Unassembled WGS sequence"/>
</dbReference>
<dbReference type="InterPro" id="IPR001789">
    <property type="entry name" value="Sig_transdc_resp-reg_receiver"/>
</dbReference>
<dbReference type="PANTHER" id="PTHR43547">
    <property type="entry name" value="TWO-COMPONENT HISTIDINE KINASE"/>
    <property type="match status" value="1"/>
</dbReference>
<dbReference type="SMART" id="SM00388">
    <property type="entry name" value="HisKA"/>
    <property type="match status" value="1"/>
</dbReference>
<dbReference type="InterPro" id="IPR013656">
    <property type="entry name" value="PAS_4"/>
</dbReference>
<feature type="domain" description="Histidine kinase" evidence="8">
    <location>
        <begin position="714"/>
        <end position="932"/>
    </location>
</feature>
<protein>
    <recommendedName>
        <fullName evidence="2">histidine kinase</fullName>
        <ecNumber evidence="2">2.7.13.3</ecNumber>
    </recommendedName>
</protein>
<dbReference type="InterPro" id="IPR004358">
    <property type="entry name" value="Sig_transdc_His_kin-like_C"/>
</dbReference>
<evidence type="ECO:0000259" key="8">
    <source>
        <dbReference type="PROSITE" id="PS50109"/>
    </source>
</evidence>
<dbReference type="InterPro" id="IPR000700">
    <property type="entry name" value="PAS-assoc_C"/>
</dbReference>
<keyword evidence="4" id="KW-0808">Transferase</keyword>
<dbReference type="SUPFAM" id="SSF52172">
    <property type="entry name" value="CheY-like"/>
    <property type="match status" value="1"/>
</dbReference>
<dbReference type="Pfam" id="PF02518">
    <property type="entry name" value="HATPase_c"/>
    <property type="match status" value="1"/>
</dbReference>
<dbReference type="EC" id="2.7.13.3" evidence="2"/>
<feature type="domain" description="PAC" evidence="10">
    <location>
        <begin position="468"/>
        <end position="523"/>
    </location>
</feature>
<dbReference type="InterPro" id="IPR005467">
    <property type="entry name" value="His_kinase_dom"/>
</dbReference>
<evidence type="ECO:0000256" key="1">
    <source>
        <dbReference type="ARBA" id="ARBA00000085"/>
    </source>
</evidence>
<dbReference type="PANTHER" id="PTHR43547:SF2">
    <property type="entry name" value="HYBRID SIGNAL TRANSDUCTION HISTIDINE KINASE C"/>
    <property type="match status" value="1"/>
</dbReference>
<dbReference type="AlphaFoldDB" id="A0A918T131"/>
<dbReference type="InterPro" id="IPR036097">
    <property type="entry name" value="HisK_dim/P_sf"/>
</dbReference>
<evidence type="ECO:0000259" key="9">
    <source>
        <dbReference type="PROSITE" id="PS50110"/>
    </source>
</evidence>